<dbReference type="AlphaFoldDB" id="A0A4Z2IYH3"/>
<feature type="region of interest" description="Disordered" evidence="1">
    <location>
        <begin position="168"/>
        <end position="189"/>
    </location>
</feature>
<gene>
    <name evidence="2" type="ORF">EYF80_006636</name>
</gene>
<feature type="compositionally biased region" description="Basic and acidic residues" evidence="1">
    <location>
        <begin position="22"/>
        <end position="38"/>
    </location>
</feature>
<evidence type="ECO:0000313" key="2">
    <source>
        <dbReference type="EMBL" id="TNN83029.1"/>
    </source>
</evidence>
<organism evidence="2 3">
    <name type="scientific">Liparis tanakae</name>
    <name type="common">Tanaka's snailfish</name>
    <dbReference type="NCBI Taxonomy" id="230148"/>
    <lineage>
        <taxon>Eukaryota</taxon>
        <taxon>Metazoa</taxon>
        <taxon>Chordata</taxon>
        <taxon>Craniata</taxon>
        <taxon>Vertebrata</taxon>
        <taxon>Euteleostomi</taxon>
        <taxon>Actinopterygii</taxon>
        <taxon>Neopterygii</taxon>
        <taxon>Teleostei</taxon>
        <taxon>Neoteleostei</taxon>
        <taxon>Acanthomorphata</taxon>
        <taxon>Eupercaria</taxon>
        <taxon>Perciformes</taxon>
        <taxon>Cottioidei</taxon>
        <taxon>Cottales</taxon>
        <taxon>Liparidae</taxon>
        <taxon>Liparis</taxon>
    </lineage>
</organism>
<accession>A0A4Z2IYH3</accession>
<feature type="region of interest" description="Disordered" evidence="1">
    <location>
        <begin position="21"/>
        <end position="41"/>
    </location>
</feature>
<reference evidence="2 3" key="1">
    <citation type="submission" date="2019-03" db="EMBL/GenBank/DDBJ databases">
        <title>First draft genome of Liparis tanakae, snailfish: a comprehensive survey of snailfish specific genes.</title>
        <authorList>
            <person name="Kim W."/>
            <person name="Song I."/>
            <person name="Jeong J.-H."/>
            <person name="Kim D."/>
            <person name="Kim S."/>
            <person name="Ryu S."/>
            <person name="Song J.Y."/>
            <person name="Lee S.K."/>
        </authorList>
    </citation>
    <scope>NUCLEOTIDE SEQUENCE [LARGE SCALE GENOMIC DNA]</scope>
    <source>
        <tissue evidence="2">Muscle</tissue>
    </source>
</reference>
<sequence>MMRHRKDKLFLPGKCQRRKYLHFSDETRQGSSSRRETEATEQAHVQYDHARVISLLAQPLQQLDALHQAAPPVQSQQHGGARHRTTGQSQGVGHQAQAVVTDHGATGHLVLQVSLSQGHVARSSLHLRGDQPAHLPELTLGPLVFQEPRQGSGQDALVHLHVALSLEEAPQHEGRQPGTTEKRGTIRDL</sequence>
<dbReference type="Proteomes" id="UP000314294">
    <property type="component" value="Unassembled WGS sequence"/>
</dbReference>
<feature type="compositionally biased region" description="Basic and acidic residues" evidence="1">
    <location>
        <begin position="169"/>
        <end position="189"/>
    </location>
</feature>
<feature type="region of interest" description="Disordered" evidence="1">
    <location>
        <begin position="70"/>
        <end position="91"/>
    </location>
</feature>
<evidence type="ECO:0000313" key="3">
    <source>
        <dbReference type="Proteomes" id="UP000314294"/>
    </source>
</evidence>
<evidence type="ECO:0000256" key="1">
    <source>
        <dbReference type="SAM" id="MobiDB-lite"/>
    </source>
</evidence>
<comment type="caution">
    <text evidence="2">The sequence shown here is derived from an EMBL/GenBank/DDBJ whole genome shotgun (WGS) entry which is preliminary data.</text>
</comment>
<protein>
    <submittedName>
        <fullName evidence="2">Uncharacterized protein</fullName>
    </submittedName>
</protein>
<proteinExistence type="predicted"/>
<keyword evidence="3" id="KW-1185">Reference proteome</keyword>
<dbReference type="EMBL" id="SRLO01000035">
    <property type="protein sequence ID" value="TNN83029.1"/>
    <property type="molecule type" value="Genomic_DNA"/>
</dbReference>
<name>A0A4Z2IYH3_9TELE</name>